<keyword evidence="6" id="KW-1185">Reference proteome</keyword>
<dbReference type="GO" id="GO:0003735">
    <property type="term" value="F:structural constituent of ribosome"/>
    <property type="evidence" value="ECO:0007669"/>
    <property type="project" value="InterPro"/>
</dbReference>
<keyword evidence="3" id="KW-0687">Ribonucleoprotein</keyword>
<organism evidence="5 6">
    <name type="scientific">Paramecium tetraurelia</name>
    <dbReference type="NCBI Taxonomy" id="5888"/>
    <lineage>
        <taxon>Eukaryota</taxon>
        <taxon>Sar</taxon>
        <taxon>Alveolata</taxon>
        <taxon>Ciliophora</taxon>
        <taxon>Intramacronucleata</taxon>
        <taxon>Oligohymenophorea</taxon>
        <taxon>Peniculida</taxon>
        <taxon>Parameciidae</taxon>
        <taxon>Paramecium</taxon>
    </lineage>
</organism>
<evidence type="ECO:0000256" key="4">
    <source>
        <dbReference type="SAM" id="MobiDB-lite"/>
    </source>
</evidence>
<keyword evidence="2" id="KW-0689">Ribosomal protein</keyword>
<name>A0DEZ7_PARTE</name>
<dbReference type="STRING" id="5888.A0DEZ7"/>
<dbReference type="EMBL" id="CT868407">
    <property type="protein sequence ID" value="CAK81614.1"/>
    <property type="molecule type" value="Genomic_DNA"/>
</dbReference>
<comment type="similarity">
    <text evidence="1">Belongs to the eukaryotic ribosomal protein eS6 family.</text>
</comment>
<feature type="compositionally biased region" description="Basic residues" evidence="4">
    <location>
        <begin position="169"/>
        <end position="178"/>
    </location>
</feature>
<evidence type="ECO:0000256" key="3">
    <source>
        <dbReference type="ARBA" id="ARBA00023274"/>
    </source>
</evidence>
<dbReference type="Pfam" id="PF01092">
    <property type="entry name" value="Ribosomal_S6e"/>
    <property type="match status" value="1"/>
</dbReference>
<dbReference type="GO" id="GO:0005840">
    <property type="term" value="C:ribosome"/>
    <property type="evidence" value="ECO:0007669"/>
    <property type="project" value="UniProtKB-KW"/>
</dbReference>
<proteinExistence type="inferred from homology"/>
<dbReference type="PANTHER" id="PTHR11502">
    <property type="entry name" value="40S RIBOSOMAL PROTEIN S6"/>
    <property type="match status" value="1"/>
</dbReference>
<feature type="compositionally biased region" description="Basic and acidic residues" evidence="4">
    <location>
        <begin position="229"/>
        <end position="248"/>
    </location>
</feature>
<dbReference type="SMART" id="SM01405">
    <property type="entry name" value="Ribosomal_S6e"/>
    <property type="match status" value="1"/>
</dbReference>
<protein>
    <recommendedName>
        <fullName evidence="7">40S ribosomal protein S6</fullName>
    </recommendedName>
</protein>
<dbReference type="eggNOG" id="KOG1646">
    <property type="taxonomic scope" value="Eukaryota"/>
</dbReference>
<dbReference type="RefSeq" id="XP_001449011.1">
    <property type="nucleotide sequence ID" value="XM_001448974.2"/>
</dbReference>
<evidence type="ECO:0000313" key="5">
    <source>
        <dbReference type="EMBL" id="CAK81614.1"/>
    </source>
</evidence>
<reference evidence="5 6" key="1">
    <citation type="journal article" date="2006" name="Nature">
        <title>Global trends of whole-genome duplications revealed by the ciliate Paramecium tetraurelia.</title>
        <authorList>
            <consortium name="Genoscope"/>
            <person name="Aury J.-M."/>
            <person name="Jaillon O."/>
            <person name="Duret L."/>
            <person name="Noel B."/>
            <person name="Jubin C."/>
            <person name="Porcel B.M."/>
            <person name="Segurens B."/>
            <person name="Daubin V."/>
            <person name="Anthouard V."/>
            <person name="Aiach N."/>
            <person name="Arnaiz O."/>
            <person name="Billaut A."/>
            <person name="Beisson J."/>
            <person name="Blanc I."/>
            <person name="Bouhouche K."/>
            <person name="Camara F."/>
            <person name="Duharcourt S."/>
            <person name="Guigo R."/>
            <person name="Gogendeau D."/>
            <person name="Katinka M."/>
            <person name="Keller A.-M."/>
            <person name="Kissmehl R."/>
            <person name="Klotz C."/>
            <person name="Koll F."/>
            <person name="Le Moue A."/>
            <person name="Lepere C."/>
            <person name="Malinsky S."/>
            <person name="Nowacki M."/>
            <person name="Nowak J.K."/>
            <person name="Plattner H."/>
            <person name="Poulain J."/>
            <person name="Ruiz F."/>
            <person name="Serrano V."/>
            <person name="Zagulski M."/>
            <person name="Dessen P."/>
            <person name="Betermier M."/>
            <person name="Weissenbach J."/>
            <person name="Scarpelli C."/>
            <person name="Schachter V."/>
            <person name="Sperling L."/>
            <person name="Meyer E."/>
            <person name="Cohen J."/>
            <person name="Wincker P."/>
        </authorList>
    </citation>
    <scope>NUCLEOTIDE SEQUENCE [LARGE SCALE GENOMIC DNA]</scope>
    <source>
        <strain evidence="5 6">Stock d4-2</strain>
    </source>
</reference>
<feature type="compositionally biased region" description="Low complexity" evidence="4">
    <location>
        <begin position="249"/>
        <end position="304"/>
    </location>
</feature>
<dbReference type="AlphaFoldDB" id="A0DEZ7"/>
<dbReference type="GeneID" id="5034796"/>
<evidence type="ECO:0000256" key="2">
    <source>
        <dbReference type="ARBA" id="ARBA00022980"/>
    </source>
</evidence>
<sequence>MKVTYTKYALFSSIFPIPQLVLKRQSKLMMTRNAQSSLTREWDKLQKQTTCGEELQRNMCQRFTGGNDKQGVLFKGRVRILMRKGHKGYRPRKDGEMKRKSIRGCIVGQDIRVLALQVVKKGANEIAGLTDQNVPRRLGPKRLTKLRRLFGFKKADRVISSEEHGPQRYGKKRQKAPKIQRLVTESRLRRKTIQKKTEQARRTKAKQALEAYKKLAHDVHEAHKKHRKASSEIKEKVKEQPKAKDTKATTKPAQGGKQATQTKAQAPVKAAAPAKTTAPAKTAPAKTAPQPTQKAPTTTTKAKK</sequence>
<dbReference type="InParanoid" id="A0DEZ7"/>
<evidence type="ECO:0008006" key="7">
    <source>
        <dbReference type="Google" id="ProtNLM"/>
    </source>
</evidence>
<dbReference type="FunCoup" id="A0DEZ7">
    <property type="interactions" value="1309"/>
</dbReference>
<accession>A0DEZ7</accession>
<dbReference type="GO" id="GO:1990904">
    <property type="term" value="C:ribonucleoprotein complex"/>
    <property type="evidence" value="ECO:0007669"/>
    <property type="project" value="UniProtKB-KW"/>
</dbReference>
<dbReference type="Proteomes" id="UP000000600">
    <property type="component" value="Unassembled WGS sequence"/>
</dbReference>
<dbReference type="GO" id="GO:0006412">
    <property type="term" value="P:translation"/>
    <property type="evidence" value="ECO:0007669"/>
    <property type="project" value="InterPro"/>
</dbReference>
<dbReference type="InterPro" id="IPR001377">
    <property type="entry name" value="Ribosomal_eS6"/>
</dbReference>
<feature type="region of interest" description="Disordered" evidence="4">
    <location>
        <begin position="160"/>
        <end position="304"/>
    </location>
</feature>
<evidence type="ECO:0000313" key="6">
    <source>
        <dbReference type="Proteomes" id="UP000000600"/>
    </source>
</evidence>
<evidence type="ECO:0000256" key="1">
    <source>
        <dbReference type="ARBA" id="ARBA00009312"/>
    </source>
</evidence>
<feature type="compositionally biased region" description="Basic and acidic residues" evidence="4">
    <location>
        <begin position="211"/>
        <end position="221"/>
    </location>
</feature>
<dbReference type="Gene3D" id="1.20.5.2650">
    <property type="match status" value="1"/>
</dbReference>
<dbReference type="KEGG" id="ptm:GSPATT00016440001"/>
<dbReference type="HOGENOM" id="CLU_046346_1_1_1"/>
<gene>
    <name evidence="5" type="ORF">GSPATT00016440001</name>
</gene>
<dbReference type="OrthoDB" id="304188at2759"/>